<organism evidence="1 2">
    <name type="scientific">Nocardia africana</name>
    <dbReference type="NCBI Taxonomy" id="134964"/>
    <lineage>
        <taxon>Bacteria</taxon>
        <taxon>Bacillati</taxon>
        <taxon>Actinomycetota</taxon>
        <taxon>Actinomycetes</taxon>
        <taxon>Mycobacteriales</taxon>
        <taxon>Nocardiaceae</taxon>
        <taxon>Nocardia</taxon>
    </lineage>
</organism>
<protein>
    <submittedName>
        <fullName evidence="1">Uncharacterized protein</fullName>
    </submittedName>
</protein>
<evidence type="ECO:0000313" key="1">
    <source>
        <dbReference type="EMBL" id="SUA44966.1"/>
    </source>
</evidence>
<name>A0A378WUM9_9NOCA</name>
<reference evidence="1 2" key="1">
    <citation type="submission" date="2018-06" db="EMBL/GenBank/DDBJ databases">
        <authorList>
            <consortium name="Pathogen Informatics"/>
            <person name="Doyle S."/>
        </authorList>
    </citation>
    <scope>NUCLEOTIDE SEQUENCE [LARGE SCALE GENOMIC DNA]</scope>
    <source>
        <strain evidence="1 2">NCTC13184</strain>
    </source>
</reference>
<dbReference type="AlphaFoldDB" id="A0A378WUM9"/>
<sequence length="45" mass="4788">MNSDKAARELNWTMRPVEDSLPDTAESLIAFGLVAASRPARSAAA</sequence>
<gene>
    <name evidence="1" type="ORF">NCTC13184_03488</name>
</gene>
<proteinExistence type="predicted"/>
<dbReference type="EMBL" id="UGRU01000001">
    <property type="protein sequence ID" value="SUA44966.1"/>
    <property type="molecule type" value="Genomic_DNA"/>
</dbReference>
<accession>A0A378WUM9</accession>
<dbReference type="Proteomes" id="UP000255082">
    <property type="component" value="Unassembled WGS sequence"/>
</dbReference>
<dbReference type="RefSeq" id="WP_157126559.1">
    <property type="nucleotide sequence ID" value="NZ_JAJFOE010000001.1"/>
</dbReference>
<evidence type="ECO:0000313" key="2">
    <source>
        <dbReference type="Proteomes" id="UP000255082"/>
    </source>
</evidence>